<evidence type="ECO:0000256" key="1">
    <source>
        <dbReference type="SAM" id="MobiDB-lite"/>
    </source>
</evidence>
<accession>A0A4Q9HII6</accession>
<reference evidence="3 4" key="1">
    <citation type="submission" date="2019-02" db="EMBL/GenBank/DDBJ databases">
        <title>Draft Genome Sequence of Streptomyces sp. AM-2504, identified by 16S rRNA comparative analysis as a Streptomyces Kasugaensis strain.</title>
        <authorList>
            <person name="Napolioni V."/>
            <person name="Giuliodori A.M."/>
            <person name="Spurio R."/>
            <person name="Fabbretti A."/>
        </authorList>
    </citation>
    <scope>NUCLEOTIDE SEQUENCE [LARGE SCALE GENOMIC DNA]</scope>
    <source>
        <strain evidence="3 4">AM-2504</strain>
    </source>
</reference>
<dbReference type="AlphaFoldDB" id="A0A4Q9HII6"/>
<evidence type="ECO:0000313" key="3">
    <source>
        <dbReference type="EMBL" id="TBO54407.1"/>
    </source>
</evidence>
<dbReference type="Pfam" id="PF15644">
    <property type="entry name" value="Gln_amidase"/>
    <property type="match status" value="1"/>
</dbReference>
<feature type="compositionally biased region" description="Low complexity" evidence="1">
    <location>
        <begin position="276"/>
        <end position="388"/>
    </location>
</feature>
<feature type="domain" description="Tox-PL" evidence="2">
    <location>
        <begin position="126"/>
        <end position="244"/>
    </location>
</feature>
<feature type="region of interest" description="Disordered" evidence="1">
    <location>
        <begin position="262"/>
        <end position="388"/>
    </location>
</feature>
<dbReference type="EMBL" id="SIXH01000921">
    <property type="protein sequence ID" value="TBO54407.1"/>
    <property type="molecule type" value="Genomic_DNA"/>
</dbReference>
<evidence type="ECO:0000259" key="2">
    <source>
        <dbReference type="Pfam" id="PF15644"/>
    </source>
</evidence>
<feature type="non-terminal residue" evidence="3">
    <location>
        <position position="388"/>
    </location>
</feature>
<dbReference type="Proteomes" id="UP000292452">
    <property type="component" value="Unassembled WGS sequence"/>
</dbReference>
<name>A0A4Q9HII6_STRKA</name>
<feature type="region of interest" description="Disordered" evidence="1">
    <location>
        <begin position="1"/>
        <end position="124"/>
    </location>
</feature>
<gene>
    <name evidence="3" type="ORF">EYS09_38675</name>
</gene>
<evidence type="ECO:0000313" key="4">
    <source>
        <dbReference type="Proteomes" id="UP000292452"/>
    </source>
</evidence>
<comment type="caution">
    <text evidence="3">The sequence shown here is derived from an EMBL/GenBank/DDBJ whole genome shotgun (WGS) entry which is preliminary data.</text>
</comment>
<sequence length="388" mass="43991">QQQHPNQQPQHQQPIPSQHQPPNQHHNQNQNQNQQQGQPHHQQQPQQAQQQPPAPQHPPRASLNDVRGSLNHQPGGLYSPFPHDQQALVNNFPRNPDGSPQRHADPFQPWARFQNDGGPTVPGRSNNCADCTRSFIESWYGNPQVSAVRTYDNDGHGGLDRVSGERDGTANIQNWAGTHFRQSGQNAQDSYSRIADELRRSGHGSASAVLVTWPRNPDGSGGGAHVFNAVNHNGRVIWVDSQTGQISQQPIHTNADGVWHLTLDGNRTPYDPTAAQNQQPTQNHPQNQQPNPQHNQQQPQPQPQQQHPQQQQQQQQNQPHNQPYNQQQPQHHVQQQPQYAQTPHPQQSPQNHQNPYQQSPYHQNPYQQNPYQQQPTPQQHPQPQHSQP</sequence>
<feature type="compositionally biased region" description="Low complexity" evidence="1">
    <location>
        <begin position="1"/>
        <end position="51"/>
    </location>
</feature>
<feature type="non-terminal residue" evidence="3">
    <location>
        <position position="1"/>
    </location>
</feature>
<dbReference type="InterPro" id="IPR028908">
    <property type="entry name" value="Tox-PL_dom"/>
</dbReference>
<protein>
    <recommendedName>
        <fullName evidence="2">Tox-PL domain-containing protein</fullName>
    </recommendedName>
</protein>
<keyword evidence="4" id="KW-1185">Reference proteome</keyword>
<proteinExistence type="predicted"/>
<organism evidence="3 4">
    <name type="scientific">Streptomyces kasugaensis</name>
    <dbReference type="NCBI Taxonomy" id="1946"/>
    <lineage>
        <taxon>Bacteria</taxon>
        <taxon>Bacillati</taxon>
        <taxon>Actinomycetota</taxon>
        <taxon>Actinomycetes</taxon>
        <taxon>Kitasatosporales</taxon>
        <taxon>Streptomycetaceae</taxon>
        <taxon>Streptomyces</taxon>
    </lineage>
</organism>